<comment type="caution">
    <text evidence="1">The sequence shown here is derived from an EMBL/GenBank/DDBJ whole genome shotgun (WGS) entry which is preliminary data.</text>
</comment>
<organism evidence="1 2">
    <name type="scientific">Leucosporidium creatinivorum</name>
    <dbReference type="NCBI Taxonomy" id="106004"/>
    <lineage>
        <taxon>Eukaryota</taxon>
        <taxon>Fungi</taxon>
        <taxon>Dikarya</taxon>
        <taxon>Basidiomycota</taxon>
        <taxon>Pucciniomycotina</taxon>
        <taxon>Microbotryomycetes</taxon>
        <taxon>Leucosporidiales</taxon>
        <taxon>Leucosporidium</taxon>
    </lineage>
</organism>
<dbReference type="InParanoid" id="A0A1Y2F643"/>
<evidence type="ECO:0000313" key="1">
    <source>
        <dbReference type="EMBL" id="ORY79362.1"/>
    </source>
</evidence>
<evidence type="ECO:0000313" key="2">
    <source>
        <dbReference type="Proteomes" id="UP000193467"/>
    </source>
</evidence>
<dbReference type="EMBL" id="MCGR01000027">
    <property type="protein sequence ID" value="ORY79362.1"/>
    <property type="molecule type" value="Genomic_DNA"/>
</dbReference>
<dbReference type="Gene3D" id="3.30.710.10">
    <property type="entry name" value="Potassium Channel Kv1.1, Chain A"/>
    <property type="match status" value="1"/>
</dbReference>
<keyword evidence="2" id="KW-1185">Reference proteome</keyword>
<proteinExistence type="predicted"/>
<gene>
    <name evidence="1" type="ORF">BCR35DRAFT_332141</name>
</gene>
<protein>
    <recommendedName>
        <fullName evidence="3">BTB domain-containing protein</fullName>
    </recommendedName>
</protein>
<sequence length="293" mass="32390">MSDPLDTIASGLKTVSLDAAEPESQFYLLTSDAERLAVDPELLASHSTVFKDLLEIGSAEGGERECKVSETAQEIQLLVHTLETGGINDCSATSLKALARLGDKYNVRKVVSALYEHLLSLLLSSPVLVCAVAEEAGLNSLTTLAANNTLALQLEECVGYQDLSFVARCRLERYHLAKVEAARSSLVNLSKRKPCNCFRSDWHPRDAIDSYEGVRDECLLACMGRLSPASLPHEMLRREIDVRNGRWRAGKKDCEGCTKRFAKDVVEVRDSWRGKKVEFVGLPTSIYLACRRI</sequence>
<dbReference type="AlphaFoldDB" id="A0A1Y2F643"/>
<dbReference type="InterPro" id="IPR011333">
    <property type="entry name" value="SKP1/BTB/POZ_sf"/>
</dbReference>
<accession>A0A1Y2F643</accession>
<evidence type="ECO:0008006" key="3">
    <source>
        <dbReference type="Google" id="ProtNLM"/>
    </source>
</evidence>
<reference evidence="1 2" key="1">
    <citation type="submission" date="2016-07" db="EMBL/GenBank/DDBJ databases">
        <title>Pervasive Adenine N6-methylation of Active Genes in Fungi.</title>
        <authorList>
            <consortium name="DOE Joint Genome Institute"/>
            <person name="Mondo S.J."/>
            <person name="Dannebaum R.O."/>
            <person name="Kuo R.C."/>
            <person name="Labutti K."/>
            <person name="Haridas S."/>
            <person name="Kuo A."/>
            <person name="Salamov A."/>
            <person name="Ahrendt S.R."/>
            <person name="Lipzen A."/>
            <person name="Sullivan W."/>
            <person name="Andreopoulos W.B."/>
            <person name="Clum A."/>
            <person name="Lindquist E."/>
            <person name="Daum C."/>
            <person name="Ramamoorthy G.K."/>
            <person name="Gryganskyi A."/>
            <person name="Culley D."/>
            <person name="Magnuson J.K."/>
            <person name="James T.Y."/>
            <person name="O'Malley M.A."/>
            <person name="Stajich J.E."/>
            <person name="Spatafora J.W."/>
            <person name="Visel A."/>
            <person name="Grigoriev I.V."/>
        </authorList>
    </citation>
    <scope>NUCLEOTIDE SEQUENCE [LARGE SCALE GENOMIC DNA]</scope>
    <source>
        <strain evidence="1 2">62-1032</strain>
    </source>
</reference>
<name>A0A1Y2F643_9BASI</name>
<dbReference type="OrthoDB" id="6359943at2759"/>
<dbReference type="Proteomes" id="UP000193467">
    <property type="component" value="Unassembled WGS sequence"/>
</dbReference>